<evidence type="ECO:0000256" key="6">
    <source>
        <dbReference type="ARBA" id="ARBA00023157"/>
    </source>
</evidence>
<keyword evidence="6 7" id="KW-1015">Disulfide bond</keyword>
<evidence type="ECO:0000313" key="8">
    <source>
        <dbReference type="EMBL" id="CUS23112.1"/>
    </source>
</evidence>
<dbReference type="GO" id="GO:0005758">
    <property type="term" value="C:mitochondrial intermembrane space"/>
    <property type="evidence" value="ECO:0007669"/>
    <property type="project" value="UniProtKB-SubCell"/>
</dbReference>
<dbReference type="InterPro" id="IPR027179">
    <property type="entry name" value="CMC4"/>
</dbReference>
<evidence type="ECO:0000256" key="4">
    <source>
        <dbReference type="ARBA" id="ARBA00022737"/>
    </source>
</evidence>
<evidence type="ECO:0000256" key="3">
    <source>
        <dbReference type="ARBA" id="ARBA00019406"/>
    </source>
</evidence>
<protein>
    <recommendedName>
        <fullName evidence="3">Cx9C motif-containing protein 4, mitochondrial</fullName>
    </recommendedName>
</protein>
<organism evidence="8 9">
    <name type="scientific">Lachancea quebecensis</name>
    <dbReference type="NCBI Taxonomy" id="1654605"/>
    <lineage>
        <taxon>Eukaryota</taxon>
        <taxon>Fungi</taxon>
        <taxon>Dikarya</taxon>
        <taxon>Ascomycota</taxon>
        <taxon>Saccharomycotina</taxon>
        <taxon>Saccharomycetes</taxon>
        <taxon>Saccharomycetales</taxon>
        <taxon>Saccharomycetaceae</taxon>
        <taxon>Lachancea</taxon>
    </lineage>
</organism>
<name>A0A0P1KTG4_9SACH</name>
<dbReference type="PANTHER" id="PTHR15590:SF0">
    <property type="entry name" value="CX9C MOTIF-CONTAINING PROTEIN 4"/>
    <property type="match status" value="1"/>
</dbReference>
<proteinExistence type="inferred from homology"/>
<evidence type="ECO:0000256" key="5">
    <source>
        <dbReference type="ARBA" id="ARBA00023128"/>
    </source>
</evidence>
<comment type="subcellular location">
    <subcellularLocation>
        <location evidence="1">Mitochondrion intermembrane space</location>
    </subcellularLocation>
</comment>
<keyword evidence="4" id="KW-0677">Repeat</keyword>
<evidence type="ECO:0000256" key="1">
    <source>
        <dbReference type="ARBA" id="ARBA00004569"/>
    </source>
</evidence>
<comment type="similarity">
    <text evidence="2">Belongs to the CMC4 family.</text>
</comment>
<feature type="disulfide bond" evidence="7">
    <location>
        <begin position="37"/>
        <end position="53"/>
    </location>
</feature>
<keyword evidence="9" id="KW-1185">Reference proteome</keyword>
<feature type="disulfide bond" evidence="7">
    <location>
        <begin position="5"/>
        <end position="36"/>
    </location>
</feature>
<evidence type="ECO:0000256" key="7">
    <source>
        <dbReference type="PIRSR" id="PIRSR627179-50"/>
    </source>
</evidence>
<dbReference type="PROSITE" id="PS51808">
    <property type="entry name" value="CHCH"/>
    <property type="match status" value="1"/>
</dbReference>
<feature type="disulfide bond" evidence="7">
    <location>
        <begin position="15"/>
        <end position="26"/>
    </location>
</feature>
<dbReference type="InterPro" id="IPR009069">
    <property type="entry name" value="Cys_alpha_HP_mot_SF"/>
</dbReference>
<evidence type="ECO:0000313" key="9">
    <source>
        <dbReference type="Proteomes" id="UP000236544"/>
    </source>
</evidence>
<dbReference type="AlphaFoldDB" id="A0A0P1KTG4"/>
<keyword evidence="5" id="KW-0496">Mitochondrion</keyword>
<dbReference type="EMBL" id="LN890539">
    <property type="protein sequence ID" value="CUS23112.1"/>
    <property type="molecule type" value="Genomic_DNA"/>
</dbReference>
<sequence>MTDPCKPQACAIQACLTKTGFDESKCSRLIDSLYECCSKFYDERGADARTPCCPVPSLLRLKLEQRASDQLDAKRLR</sequence>
<dbReference type="Pfam" id="PF08991">
    <property type="entry name" value="CMC4"/>
    <property type="match status" value="1"/>
</dbReference>
<gene>
    <name evidence="8" type="ORF">LAQU0_S08e02388g</name>
</gene>
<dbReference type="PANTHER" id="PTHR15590">
    <property type="entry name" value="CX9C MOTIF-CONTAINING PROTEIN 4"/>
    <property type="match status" value="1"/>
</dbReference>
<dbReference type="SUPFAM" id="SSF47072">
    <property type="entry name" value="Cysteine alpha-hairpin motif"/>
    <property type="match status" value="1"/>
</dbReference>
<evidence type="ECO:0000256" key="2">
    <source>
        <dbReference type="ARBA" id="ARBA00009858"/>
    </source>
</evidence>
<reference evidence="9" key="1">
    <citation type="submission" date="2015-10" db="EMBL/GenBank/DDBJ databases">
        <authorList>
            <person name="Devillers H."/>
        </authorList>
    </citation>
    <scope>NUCLEOTIDE SEQUENCE [LARGE SCALE GENOMIC DNA]</scope>
</reference>
<dbReference type="OrthoDB" id="13601at2759"/>
<dbReference type="Proteomes" id="UP000236544">
    <property type="component" value="Unassembled WGS sequence"/>
</dbReference>
<accession>A0A0P1KTG4</accession>
<dbReference type="FunFam" id="1.10.287.1130:FF:000008">
    <property type="entry name" value="Cx9C motif-containing protein 4, mitochondrial"/>
    <property type="match status" value="1"/>
</dbReference>
<dbReference type="Gene3D" id="1.10.287.1130">
    <property type="entry name" value="CytochromE C oxidase copper chaperone"/>
    <property type="match status" value="1"/>
</dbReference>